<evidence type="ECO:0000256" key="1">
    <source>
        <dbReference type="SAM" id="SignalP"/>
    </source>
</evidence>
<feature type="chain" id="PRO_5004030225" description="Secreted protein" evidence="1">
    <location>
        <begin position="28"/>
        <end position="78"/>
    </location>
</feature>
<sequence>MRRIFSALLVTATVIAVPVAASTAATAAPLPEAVAASGVDLGVRLGGLAGMVHVDRGCVSEELTGKLLRLDQYLAIGC</sequence>
<name>M2YUR0_9PSEU</name>
<evidence type="ECO:0000313" key="2">
    <source>
        <dbReference type="EMBL" id="EME58622.1"/>
    </source>
</evidence>
<organism evidence="2 3">
    <name type="scientific">Amycolatopsis decaplanina DSM 44594</name>
    <dbReference type="NCBI Taxonomy" id="1284240"/>
    <lineage>
        <taxon>Bacteria</taxon>
        <taxon>Bacillati</taxon>
        <taxon>Actinomycetota</taxon>
        <taxon>Actinomycetes</taxon>
        <taxon>Pseudonocardiales</taxon>
        <taxon>Pseudonocardiaceae</taxon>
        <taxon>Amycolatopsis</taxon>
    </lineage>
</organism>
<accession>M2YUR0</accession>
<feature type="signal peptide" evidence="1">
    <location>
        <begin position="1"/>
        <end position="27"/>
    </location>
</feature>
<dbReference type="Proteomes" id="UP000054226">
    <property type="component" value="Unassembled WGS sequence"/>
</dbReference>
<gene>
    <name evidence="2" type="ORF">H074_18623</name>
</gene>
<evidence type="ECO:0008006" key="4">
    <source>
        <dbReference type="Google" id="ProtNLM"/>
    </source>
</evidence>
<reference evidence="2 3" key="1">
    <citation type="journal article" date="2013" name="Genome Announc.">
        <title>Draft Genome Sequence of Amycolatopsis decaplanina Strain DSM 44594T.</title>
        <authorList>
            <person name="Kaur N."/>
            <person name="Kumar S."/>
            <person name="Bala M."/>
            <person name="Raghava G.P."/>
            <person name="Mayilraj S."/>
        </authorList>
    </citation>
    <scope>NUCLEOTIDE SEQUENCE [LARGE SCALE GENOMIC DNA]</scope>
    <source>
        <strain evidence="2 3">DSM 44594</strain>
    </source>
</reference>
<dbReference type="AlphaFoldDB" id="M2YUR0"/>
<dbReference type="RefSeq" id="WP_007031578.1">
    <property type="nucleotide sequence ID" value="NZ_AOHO01000055.1"/>
</dbReference>
<keyword evidence="3" id="KW-1185">Reference proteome</keyword>
<comment type="caution">
    <text evidence="2">The sequence shown here is derived from an EMBL/GenBank/DDBJ whole genome shotgun (WGS) entry which is preliminary data.</text>
</comment>
<keyword evidence="1" id="KW-0732">Signal</keyword>
<proteinExistence type="predicted"/>
<protein>
    <recommendedName>
        <fullName evidence="4">Secreted protein</fullName>
    </recommendedName>
</protein>
<evidence type="ECO:0000313" key="3">
    <source>
        <dbReference type="Proteomes" id="UP000054226"/>
    </source>
</evidence>
<dbReference type="PATRIC" id="fig|1284240.4.peg.3780"/>
<dbReference type="EMBL" id="AOHO01000055">
    <property type="protein sequence ID" value="EME58622.1"/>
    <property type="molecule type" value="Genomic_DNA"/>
</dbReference>